<evidence type="ECO:0000259" key="1">
    <source>
        <dbReference type="Pfam" id="PF10686"/>
    </source>
</evidence>
<feature type="domain" description="YspA cpYpsA-related SLOG" evidence="1">
    <location>
        <begin position="5"/>
        <end position="71"/>
    </location>
</feature>
<geneLocation type="plasmid" evidence="2">
    <name>unnamed</name>
</geneLocation>
<dbReference type="EMBL" id="CP032230">
    <property type="protein sequence ID" value="QBJ94464.1"/>
    <property type="molecule type" value="Genomic_DNA"/>
</dbReference>
<dbReference type="KEGG" id="sseo:D0Z67_29280"/>
<protein>
    <submittedName>
        <fullName evidence="2">DUF2493 domain-containing protein</fullName>
    </submittedName>
</protein>
<gene>
    <name evidence="2" type="ORF">D0Z67_29280</name>
</gene>
<proteinExistence type="predicted"/>
<keyword evidence="3" id="KW-1185">Reference proteome</keyword>
<dbReference type="GeneID" id="300102991"/>
<evidence type="ECO:0000313" key="2">
    <source>
        <dbReference type="EMBL" id="QBJ94464.1"/>
    </source>
</evidence>
<dbReference type="OrthoDB" id="572639at2"/>
<dbReference type="STRING" id="73044.GCA_000725795_04847"/>
<name>A0A4P6U5P8_STRSO</name>
<sequence length="126" mass="13498">MTPYRVLVTGSRTWTDVGAVQRALARAAEGVPAGRELVVVHGDCPRGADAMADLWARQCGATIERHAADWRPNGVFDRAAGPRRNARMVSLGADLCLAFIRDGSRGATHCADLAEKAGIPVRRYTA</sequence>
<dbReference type="AlphaFoldDB" id="A0A4P6U5P8"/>
<dbReference type="Pfam" id="PF10686">
    <property type="entry name" value="YAcAr"/>
    <property type="match status" value="1"/>
</dbReference>
<evidence type="ECO:0000313" key="3">
    <source>
        <dbReference type="Proteomes" id="UP000292547"/>
    </source>
</evidence>
<organism evidence="2 3">
    <name type="scientific">Streptomyces seoulensis</name>
    <dbReference type="NCBI Taxonomy" id="73044"/>
    <lineage>
        <taxon>Bacteria</taxon>
        <taxon>Bacillati</taxon>
        <taxon>Actinomycetota</taxon>
        <taxon>Actinomycetes</taxon>
        <taxon>Kitasatosporales</taxon>
        <taxon>Streptomycetaceae</taxon>
        <taxon>Streptomyces</taxon>
    </lineage>
</organism>
<dbReference type="Proteomes" id="UP000292547">
    <property type="component" value="Plasmid unnamed"/>
</dbReference>
<dbReference type="InterPro" id="IPR019627">
    <property type="entry name" value="YAcAr"/>
</dbReference>
<keyword evidence="2" id="KW-0614">Plasmid</keyword>
<accession>A0A4P6U5P8</accession>
<dbReference type="RefSeq" id="WP_031182958.1">
    <property type="nucleotide sequence ID" value="NZ_CP032230.1"/>
</dbReference>
<reference evidence="2 3" key="1">
    <citation type="submission" date="2018-08" db="EMBL/GenBank/DDBJ databases">
        <title>The complete genome sequence of Streptomyces seoulensis, a pioneer strain for nickel superoxide dismutase discovery.</title>
        <authorList>
            <person name="Shin J."/>
            <person name="Lee J.-S."/>
            <person name="Lee E.-J."/>
            <person name="Youn H.-D."/>
        </authorList>
    </citation>
    <scope>NUCLEOTIDE SEQUENCE [LARGE SCALE GENOMIC DNA]</scope>
    <source>
        <strain evidence="2 3">KCTC 9819</strain>
        <plasmid evidence="2 3">unnamed</plasmid>
    </source>
</reference>